<comment type="subcellular location">
    <subcellularLocation>
        <location evidence="1">Cell projection</location>
        <location evidence="1">Cilium</location>
    </subcellularLocation>
    <subcellularLocation>
        <location evidence="2">Cytoplasm</location>
        <location evidence="2">Cytoskeleton</location>
    </subcellularLocation>
</comment>
<keyword evidence="5" id="KW-0966">Cell projection</keyword>
<name>A0A7S0W1Z3_9CRYP</name>
<dbReference type="PROSITE" id="PS51665">
    <property type="entry name" value="ENKURIN"/>
    <property type="match status" value="1"/>
</dbReference>
<evidence type="ECO:0000256" key="3">
    <source>
        <dbReference type="ARBA" id="ARBA00022490"/>
    </source>
</evidence>
<accession>A0A7S0W1Z3</accession>
<keyword evidence="4" id="KW-0206">Cytoskeleton</keyword>
<gene>
    <name evidence="8" type="ORF">HTEP1355_LOCUS17404</name>
</gene>
<evidence type="ECO:0000256" key="6">
    <source>
        <dbReference type="SAM" id="MobiDB-lite"/>
    </source>
</evidence>
<evidence type="ECO:0000256" key="4">
    <source>
        <dbReference type="ARBA" id="ARBA00023212"/>
    </source>
</evidence>
<feature type="region of interest" description="Disordered" evidence="6">
    <location>
        <begin position="15"/>
        <end position="104"/>
    </location>
</feature>
<feature type="domain" description="Enkurin" evidence="7">
    <location>
        <begin position="237"/>
        <end position="332"/>
    </location>
</feature>
<dbReference type="PANTHER" id="PTHR21490:SF2">
    <property type="entry name" value="ENKURIN DOMAIN-CONTAINING PROTEIN 1"/>
    <property type="match status" value="1"/>
</dbReference>
<evidence type="ECO:0000313" key="8">
    <source>
        <dbReference type="EMBL" id="CAD8803726.1"/>
    </source>
</evidence>
<feature type="compositionally biased region" description="Low complexity" evidence="6">
    <location>
        <begin position="70"/>
        <end position="88"/>
    </location>
</feature>
<protein>
    <recommendedName>
        <fullName evidence="7">Enkurin domain-containing protein</fullName>
    </recommendedName>
</protein>
<evidence type="ECO:0000256" key="2">
    <source>
        <dbReference type="ARBA" id="ARBA00004245"/>
    </source>
</evidence>
<dbReference type="Pfam" id="PF13864">
    <property type="entry name" value="Enkurin"/>
    <property type="match status" value="1"/>
</dbReference>
<dbReference type="InterPro" id="IPR027012">
    <property type="entry name" value="Enkurin_dom"/>
</dbReference>
<evidence type="ECO:0000256" key="5">
    <source>
        <dbReference type="ARBA" id="ARBA00023273"/>
    </source>
</evidence>
<keyword evidence="3" id="KW-0963">Cytoplasm</keyword>
<dbReference type="EMBL" id="HBFN01030114">
    <property type="protein sequence ID" value="CAD8803726.1"/>
    <property type="molecule type" value="Transcribed_RNA"/>
</dbReference>
<sequence length="332" mass="36809">MVQESIFNLISQHDSFAHGRGRGGKSMMPEHTSTYNPDTGLDSAFTAPPSSDEIYSDEAPHQHYRAPPTAQRGSAPQQARQQPARVASGARGAPGHFANAPPELDAAEVARKRQNAEMRGGAMAAALAPELTYQMKMQQSLSVKNHAKDHKTRIKEQSIINGLVKAQGEQPQTRPAARKPEFAGSKSAAGGKLDYVEKNRTLKQTLDHAAKAPTSTNAKAAPIKYKEAERPRGQIPKYLVERKIELQVDKMMKEEEERKKHAGPEAMPEEERVATLRELEKQRDAALKEMNQIPPSKHQLHANQVLLRGLESKLKEIENAIVLFSRKVVYIK</sequence>
<dbReference type="PANTHER" id="PTHR21490">
    <property type="entry name" value="ENKURIN-RELATED"/>
    <property type="match status" value="1"/>
</dbReference>
<evidence type="ECO:0000259" key="7">
    <source>
        <dbReference type="PROSITE" id="PS51665"/>
    </source>
</evidence>
<proteinExistence type="predicted"/>
<dbReference type="AlphaFoldDB" id="A0A7S0W1Z3"/>
<evidence type="ECO:0000256" key="1">
    <source>
        <dbReference type="ARBA" id="ARBA00004138"/>
    </source>
</evidence>
<dbReference type="InterPro" id="IPR052102">
    <property type="entry name" value="Enkurin_domain-protein"/>
</dbReference>
<dbReference type="GO" id="GO:0005881">
    <property type="term" value="C:cytoplasmic microtubule"/>
    <property type="evidence" value="ECO:0007669"/>
    <property type="project" value="TreeGrafter"/>
</dbReference>
<feature type="region of interest" description="Disordered" evidence="6">
    <location>
        <begin position="166"/>
        <end position="193"/>
    </location>
</feature>
<dbReference type="GO" id="GO:0005929">
    <property type="term" value="C:cilium"/>
    <property type="evidence" value="ECO:0007669"/>
    <property type="project" value="UniProtKB-SubCell"/>
</dbReference>
<organism evidence="8">
    <name type="scientific">Hemiselmis tepida</name>
    <dbReference type="NCBI Taxonomy" id="464990"/>
    <lineage>
        <taxon>Eukaryota</taxon>
        <taxon>Cryptophyceae</taxon>
        <taxon>Cryptomonadales</taxon>
        <taxon>Hemiselmidaceae</taxon>
        <taxon>Hemiselmis</taxon>
    </lineage>
</organism>
<reference evidence="8" key="1">
    <citation type="submission" date="2021-01" db="EMBL/GenBank/DDBJ databases">
        <authorList>
            <person name="Corre E."/>
            <person name="Pelletier E."/>
            <person name="Niang G."/>
            <person name="Scheremetjew M."/>
            <person name="Finn R."/>
            <person name="Kale V."/>
            <person name="Holt S."/>
            <person name="Cochrane G."/>
            <person name="Meng A."/>
            <person name="Brown T."/>
            <person name="Cohen L."/>
        </authorList>
    </citation>
    <scope>NUCLEOTIDE SEQUENCE</scope>
    <source>
        <strain evidence="8">CCMP443</strain>
    </source>
</reference>